<accession>A0A1B0A819</accession>
<reference evidence="2" key="1">
    <citation type="submission" date="2014-03" db="EMBL/GenBank/DDBJ databases">
        <authorList>
            <person name="Aksoy S."/>
            <person name="Warren W."/>
            <person name="Wilson R.K."/>
        </authorList>
    </citation>
    <scope>NUCLEOTIDE SEQUENCE [LARGE SCALE GENOMIC DNA]</scope>
    <source>
        <strain evidence="2">IAEA</strain>
    </source>
</reference>
<dbReference type="Proteomes" id="UP000092445">
    <property type="component" value="Unassembled WGS sequence"/>
</dbReference>
<dbReference type="VEuPathDB" id="VectorBase:GPAI037193"/>
<name>A0A1B0A819_GLOPL</name>
<proteinExistence type="predicted"/>
<evidence type="ECO:0000313" key="2">
    <source>
        <dbReference type="Proteomes" id="UP000092445"/>
    </source>
</evidence>
<reference evidence="1" key="2">
    <citation type="submission" date="2020-05" db="UniProtKB">
        <authorList>
            <consortium name="EnsemblMetazoa"/>
        </authorList>
    </citation>
    <scope>IDENTIFICATION</scope>
    <source>
        <strain evidence="1">IAEA</strain>
    </source>
</reference>
<protein>
    <submittedName>
        <fullName evidence="1">Uncharacterized protein</fullName>
    </submittedName>
</protein>
<dbReference type="AlphaFoldDB" id="A0A1B0A819"/>
<evidence type="ECO:0000313" key="1">
    <source>
        <dbReference type="EnsemblMetazoa" id="GPAI037193-PA"/>
    </source>
</evidence>
<keyword evidence="2" id="KW-1185">Reference proteome</keyword>
<sequence>MEVRNANEVLAQKEKSFGKTTFRNAKGLRVAYEVNVRFSKEECLFSITRPMPWSWRKICNTISGLLGCQKPERSVTFNESTLLREFQQRFHSEPSINPFLNFLAQVRGLCLCNWHAPRYEDKQQD</sequence>
<organism evidence="1 2">
    <name type="scientific">Glossina pallidipes</name>
    <name type="common">Tsetse fly</name>
    <dbReference type="NCBI Taxonomy" id="7398"/>
    <lineage>
        <taxon>Eukaryota</taxon>
        <taxon>Metazoa</taxon>
        <taxon>Ecdysozoa</taxon>
        <taxon>Arthropoda</taxon>
        <taxon>Hexapoda</taxon>
        <taxon>Insecta</taxon>
        <taxon>Pterygota</taxon>
        <taxon>Neoptera</taxon>
        <taxon>Endopterygota</taxon>
        <taxon>Diptera</taxon>
        <taxon>Brachycera</taxon>
        <taxon>Muscomorpha</taxon>
        <taxon>Hippoboscoidea</taxon>
        <taxon>Glossinidae</taxon>
        <taxon>Glossina</taxon>
    </lineage>
</organism>
<dbReference type="EnsemblMetazoa" id="GPAI037193-RA">
    <property type="protein sequence ID" value="GPAI037193-PA"/>
    <property type="gene ID" value="GPAI037193"/>
</dbReference>